<protein>
    <submittedName>
        <fullName evidence="5">FAD-dependent oxidoreductase</fullName>
    </submittedName>
</protein>
<organism evidence="5 6">
    <name type="scientific">Desulfofundulus thermobenzoicus</name>
    <dbReference type="NCBI Taxonomy" id="29376"/>
    <lineage>
        <taxon>Bacteria</taxon>
        <taxon>Bacillati</taxon>
        <taxon>Bacillota</taxon>
        <taxon>Clostridia</taxon>
        <taxon>Eubacteriales</taxon>
        <taxon>Peptococcaceae</taxon>
        <taxon>Desulfofundulus</taxon>
    </lineage>
</organism>
<dbReference type="AlphaFoldDB" id="A0A6N7ITF8"/>
<evidence type="ECO:0000313" key="5">
    <source>
        <dbReference type="EMBL" id="MQL52843.1"/>
    </source>
</evidence>
<dbReference type="Gene3D" id="1.10.1060.10">
    <property type="entry name" value="Alpha-helical ferredoxin"/>
    <property type="match status" value="1"/>
</dbReference>
<proteinExistence type="predicted"/>
<dbReference type="InterPro" id="IPR037207">
    <property type="entry name" value="Nuop51_4Fe4S-bd_sf"/>
</dbReference>
<dbReference type="SUPFAM" id="SSF46548">
    <property type="entry name" value="alpha-helical ferredoxin"/>
    <property type="match status" value="1"/>
</dbReference>
<evidence type="ECO:0000256" key="1">
    <source>
        <dbReference type="ARBA" id="ARBA00022723"/>
    </source>
</evidence>
<keyword evidence="3" id="KW-0411">Iron-sulfur</keyword>
<dbReference type="RefSeq" id="WP_152947272.1">
    <property type="nucleotide sequence ID" value="NZ_WHYR01000030.1"/>
</dbReference>
<dbReference type="SUPFAM" id="SSF140490">
    <property type="entry name" value="Nqo1C-terminal domain-like"/>
    <property type="match status" value="1"/>
</dbReference>
<dbReference type="PROSITE" id="PS51379">
    <property type="entry name" value="4FE4S_FER_2"/>
    <property type="match status" value="1"/>
</dbReference>
<evidence type="ECO:0000256" key="3">
    <source>
        <dbReference type="ARBA" id="ARBA00023014"/>
    </source>
</evidence>
<dbReference type="InterPro" id="IPR009051">
    <property type="entry name" value="Helical_ferredxn"/>
</dbReference>
<dbReference type="Proteomes" id="UP000441717">
    <property type="component" value="Unassembled WGS sequence"/>
</dbReference>
<dbReference type="InterPro" id="IPR028261">
    <property type="entry name" value="DPD_II"/>
</dbReference>
<dbReference type="PANTHER" id="PTHR42783">
    <property type="entry name" value="GLUTAMATE SYNTHASE [NADPH] SMALL CHAIN"/>
    <property type="match status" value="1"/>
</dbReference>
<dbReference type="Pfam" id="PF07992">
    <property type="entry name" value="Pyr_redox_2"/>
    <property type="match status" value="1"/>
</dbReference>
<dbReference type="Gene3D" id="3.50.50.60">
    <property type="entry name" value="FAD/NAD(P)-binding domain"/>
    <property type="match status" value="2"/>
</dbReference>
<dbReference type="Gene3D" id="3.30.70.20">
    <property type="match status" value="1"/>
</dbReference>
<dbReference type="InterPro" id="IPR036188">
    <property type="entry name" value="FAD/NAD-bd_sf"/>
</dbReference>
<dbReference type="InterPro" id="IPR017896">
    <property type="entry name" value="4Fe4S_Fe-S-bd"/>
</dbReference>
<feature type="domain" description="4Fe-4S ferredoxin-type" evidence="4">
    <location>
        <begin position="618"/>
        <end position="647"/>
    </location>
</feature>
<gene>
    <name evidence="5" type="ORF">GFC01_11350</name>
</gene>
<evidence type="ECO:0000313" key="6">
    <source>
        <dbReference type="Proteomes" id="UP000441717"/>
    </source>
</evidence>
<reference evidence="5 6" key="1">
    <citation type="submission" date="2019-10" db="EMBL/GenBank/DDBJ databases">
        <title>Comparative genomics of sulfur disproportionating microorganisms.</title>
        <authorList>
            <person name="Ward L.M."/>
            <person name="Bertran E."/>
            <person name="Johnston D."/>
        </authorList>
    </citation>
    <scope>NUCLEOTIDE SEQUENCE [LARGE SCALE GENOMIC DNA]</scope>
    <source>
        <strain evidence="5 6">DSM 14055</strain>
    </source>
</reference>
<evidence type="ECO:0000256" key="2">
    <source>
        <dbReference type="ARBA" id="ARBA00023004"/>
    </source>
</evidence>
<keyword evidence="6" id="KW-1185">Reference proteome</keyword>
<dbReference type="Pfam" id="PF14691">
    <property type="entry name" value="Fer4_20"/>
    <property type="match status" value="1"/>
</dbReference>
<dbReference type="EMBL" id="WHYR01000030">
    <property type="protein sequence ID" value="MQL52843.1"/>
    <property type="molecule type" value="Genomic_DNA"/>
</dbReference>
<dbReference type="PRINTS" id="PR00368">
    <property type="entry name" value="FADPNR"/>
</dbReference>
<dbReference type="GO" id="GO:0051536">
    <property type="term" value="F:iron-sulfur cluster binding"/>
    <property type="evidence" value="ECO:0007669"/>
    <property type="project" value="UniProtKB-KW"/>
</dbReference>
<evidence type="ECO:0000259" key="4">
    <source>
        <dbReference type="PROSITE" id="PS51379"/>
    </source>
</evidence>
<dbReference type="SUPFAM" id="SSF51971">
    <property type="entry name" value="Nucleotide-binding domain"/>
    <property type="match status" value="2"/>
</dbReference>
<keyword evidence="2" id="KW-0408">Iron</keyword>
<dbReference type="InterPro" id="IPR017900">
    <property type="entry name" value="4Fe4S_Fe_S_CS"/>
</dbReference>
<dbReference type="SUPFAM" id="SSF54862">
    <property type="entry name" value="4Fe-4S ferredoxins"/>
    <property type="match status" value="1"/>
</dbReference>
<accession>A0A6N7ITF8</accession>
<name>A0A6N7ITF8_9FIRM</name>
<keyword evidence="1" id="KW-0479">Metal-binding</keyword>
<dbReference type="PANTHER" id="PTHR42783:SF3">
    <property type="entry name" value="GLUTAMATE SYNTHASE [NADPH] SMALL CHAIN-RELATED"/>
    <property type="match status" value="1"/>
</dbReference>
<dbReference type="PROSITE" id="PS00198">
    <property type="entry name" value="4FE4S_FER_1"/>
    <property type="match status" value="1"/>
</dbReference>
<sequence length="721" mass="76991">MGRDECAVRKTTDILTAFLEEKGFCNHCYHNFVSVLGLLIGIGQGEAVPGDLTLIEELSRSAVISCRCGRAGEVADKFLTVLQSHRDDFIVHIENRVCPAGQCPRLIPAPCQAACPAGIDIPNYVALVGQGRYREALELIREDVPLPGVLGRICEHPCQQACRRGQVDNPIPICSLKRLAYDRGAEKEAPPPPERKHPERVAVVGAGPAGLSCAYFLARRGYGVTVFEAMSEPGGMLAYGIPPYRLPRDVLRAEVEYIQALGVEIKLNHPIDGGKAVAGLLKEGYAAVFLGTGAWQGSLPVSGAQKYKNVMEGVTFLRQVNESLLKGEGHGPMDLRGKKVVVVGGGNVAVDAARVCLRLGAKEVRIVYRRTRQEMPALPEEIEAARMEGVIFDFLVSPTGLGGADDVATCLECVRNVLGEPDARGRRKPVPLQDSDFKIEADLIIFAVGQKPDLSFLDGLEVDVSGGRIGVDPGTMQTSLPGVFAGGDAVTGPASAIRAMAAGKRAALAIEAYLQGRAPEASIKYPVKRKAANLMAVDAAQKARSGRDYFHHLYLPGQKDTFAEVMGGLDPADALKEAGRCLRCDLCIACGQCVRSCREVGADALQLGYVDGGSDCGTDFLRSGDRCIGCGTCAVNCPTGAITVEDKAGVREIRLGGGLVSRVDLVACTVCGQPFATAKQIVRLKELVGEQDAAWQRRDWVICPACARKIWPGKIHGTLIS</sequence>
<dbReference type="Pfam" id="PF00037">
    <property type="entry name" value="Fer4"/>
    <property type="match status" value="1"/>
</dbReference>
<dbReference type="GO" id="GO:0016491">
    <property type="term" value="F:oxidoreductase activity"/>
    <property type="evidence" value="ECO:0007669"/>
    <property type="project" value="InterPro"/>
</dbReference>
<comment type="caution">
    <text evidence="5">The sequence shown here is derived from an EMBL/GenBank/DDBJ whole genome shotgun (WGS) entry which is preliminary data.</text>
</comment>
<dbReference type="GO" id="GO:0046872">
    <property type="term" value="F:metal ion binding"/>
    <property type="evidence" value="ECO:0007669"/>
    <property type="project" value="UniProtKB-KW"/>
</dbReference>
<dbReference type="OrthoDB" id="9803192at2"/>
<dbReference type="PRINTS" id="PR00469">
    <property type="entry name" value="PNDRDTASEII"/>
</dbReference>
<dbReference type="InterPro" id="IPR023753">
    <property type="entry name" value="FAD/NAD-binding_dom"/>
</dbReference>